<accession>A0AAW1T6U3</accession>
<dbReference type="EMBL" id="JALJOV010000374">
    <property type="protein sequence ID" value="KAK9864271.1"/>
    <property type="molecule type" value="Genomic_DNA"/>
</dbReference>
<keyword evidence="2" id="KW-0812">Transmembrane</keyword>
<organism evidence="4 5">
    <name type="scientific">Apatococcus fuscideae</name>
    <dbReference type="NCBI Taxonomy" id="2026836"/>
    <lineage>
        <taxon>Eukaryota</taxon>
        <taxon>Viridiplantae</taxon>
        <taxon>Chlorophyta</taxon>
        <taxon>core chlorophytes</taxon>
        <taxon>Trebouxiophyceae</taxon>
        <taxon>Chlorellales</taxon>
        <taxon>Chlorellaceae</taxon>
        <taxon>Apatococcus</taxon>
    </lineage>
</organism>
<keyword evidence="2" id="KW-0472">Membrane</keyword>
<keyword evidence="2" id="KW-1133">Transmembrane helix</keyword>
<feature type="signal peptide" evidence="3">
    <location>
        <begin position="1"/>
        <end position="29"/>
    </location>
</feature>
<reference evidence="4 5" key="1">
    <citation type="journal article" date="2024" name="Nat. Commun.">
        <title>Phylogenomics reveals the evolutionary origins of lichenization in chlorophyte algae.</title>
        <authorList>
            <person name="Puginier C."/>
            <person name="Libourel C."/>
            <person name="Otte J."/>
            <person name="Skaloud P."/>
            <person name="Haon M."/>
            <person name="Grisel S."/>
            <person name="Petersen M."/>
            <person name="Berrin J.G."/>
            <person name="Delaux P.M."/>
            <person name="Dal Grande F."/>
            <person name="Keller J."/>
        </authorList>
    </citation>
    <scope>NUCLEOTIDE SEQUENCE [LARGE SCALE GENOMIC DNA]</scope>
    <source>
        <strain evidence="4 5">SAG 2523</strain>
    </source>
</reference>
<evidence type="ECO:0000313" key="5">
    <source>
        <dbReference type="Proteomes" id="UP001485043"/>
    </source>
</evidence>
<proteinExistence type="predicted"/>
<evidence type="ECO:0000256" key="1">
    <source>
        <dbReference type="SAM" id="MobiDB-lite"/>
    </source>
</evidence>
<evidence type="ECO:0000313" key="4">
    <source>
        <dbReference type="EMBL" id="KAK9864271.1"/>
    </source>
</evidence>
<dbReference type="AlphaFoldDB" id="A0AAW1T6U3"/>
<dbReference type="Proteomes" id="UP001485043">
    <property type="component" value="Unassembled WGS sequence"/>
</dbReference>
<comment type="caution">
    <text evidence="4">The sequence shown here is derived from an EMBL/GenBank/DDBJ whole genome shotgun (WGS) entry which is preliminary data.</text>
</comment>
<sequence>MASGRRTCQHKVHALLVLTTALLLRATEAVGDSSLDRSLIDTSVVHVLDGAGPAPAPVAASNTNAVTATIVVAGPSVWPFTRSKASDFIQALSDALSPRVPVFAGCPDVIITGAVQATAAASKRRLLGDSSAAAVDVIVNGHGSSELASEMASNLTTAIQTGTFMTKLNSLADGYSIDSTAISSGPTTGATTASFGCTHGTVAGMCAEPSSTVDTVQLPGTNKHVKVWAIVVGAVVGAILVFAIIGGLIWCCWSRAAARRDAAAGKLPAVPPKPMTPTGPIPFYHDRAKAEAGDAVLKANASNAKSLNLTASGVPGSMGIGQRLNSKLGSMHLSNASDPKAPVKFAPTRGSGFIETPETP</sequence>
<name>A0AAW1T6U3_9CHLO</name>
<evidence type="ECO:0000256" key="2">
    <source>
        <dbReference type="SAM" id="Phobius"/>
    </source>
</evidence>
<protein>
    <submittedName>
        <fullName evidence="4">Uncharacterized protein</fullName>
    </submittedName>
</protein>
<evidence type="ECO:0000256" key="3">
    <source>
        <dbReference type="SAM" id="SignalP"/>
    </source>
</evidence>
<keyword evidence="5" id="KW-1185">Reference proteome</keyword>
<feature type="region of interest" description="Disordered" evidence="1">
    <location>
        <begin position="333"/>
        <end position="360"/>
    </location>
</feature>
<keyword evidence="3" id="KW-0732">Signal</keyword>
<feature type="transmembrane region" description="Helical" evidence="2">
    <location>
        <begin position="227"/>
        <end position="253"/>
    </location>
</feature>
<feature type="chain" id="PRO_5043632078" evidence="3">
    <location>
        <begin position="30"/>
        <end position="360"/>
    </location>
</feature>
<gene>
    <name evidence="4" type="ORF">WJX84_011747</name>
</gene>